<comment type="caution">
    <text evidence="2">The sequence shown here is derived from an EMBL/GenBank/DDBJ whole genome shotgun (WGS) entry which is preliminary data.</text>
</comment>
<gene>
    <name evidence="2" type="ORF">S06H3_25370</name>
</gene>
<accession>X1MSP4</accession>
<proteinExistence type="predicted"/>
<name>X1MSP4_9ZZZZ</name>
<feature type="coiled-coil region" evidence="1">
    <location>
        <begin position="75"/>
        <end position="163"/>
    </location>
</feature>
<evidence type="ECO:0000313" key="2">
    <source>
        <dbReference type="EMBL" id="GAI21006.1"/>
    </source>
</evidence>
<sequence length="220" mass="25700">MLATTLRKIKISALQIGVGRQSIEVIRLNINSVDENLSSKDETRIKLDSYFGKVNDDLEKNILFWGQKVDELKEYKDMAKEIEYDENKLSQLKNNWREYSSKKEDLQKKMESFRDDLKEVEKDSNRILLLEGEYLHCNTSVDLNAIRKQLKDFIDKIENNKDNTLDVITIFEEIEAEEKEKVSELFGKGSSVSRYFNEITNGLYEEVTFNHEAGGIEVKR</sequence>
<evidence type="ECO:0000256" key="1">
    <source>
        <dbReference type="SAM" id="Coils"/>
    </source>
</evidence>
<keyword evidence="1" id="KW-0175">Coiled coil</keyword>
<feature type="non-terminal residue" evidence="2">
    <location>
        <position position="220"/>
    </location>
</feature>
<protein>
    <submittedName>
        <fullName evidence="2">Uncharacterized protein</fullName>
    </submittedName>
</protein>
<dbReference type="AlphaFoldDB" id="X1MSP4"/>
<organism evidence="2">
    <name type="scientific">marine sediment metagenome</name>
    <dbReference type="NCBI Taxonomy" id="412755"/>
    <lineage>
        <taxon>unclassified sequences</taxon>
        <taxon>metagenomes</taxon>
        <taxon>ecological metagenomes</taxon>
    </lineage>
</organism>
<dbReference type="EMBL" id="BARV01014602">
    <property type="protein sequence ID" value="GAI21006.1"/>
    <property type="molecule type" value="Genomic_DNA"/>
</dbReference>
<reference evidence="2" key="1">
    <citation type="journal article" date="2014" name="Front. Microbiol.">
        <title>High frequency of phylogenetically diverse reductive dehalogenase-homologous genes in deep subseafloor sedimentary metagenomes.</title>
        <authorList>
            <person name="Kawai M."/>
            <person name="Futagami T."/>
            <person name="Toyoda A."/>
            <person name="Takaki Y."/>
            <person name="Nishi S."/>
            <person name="Hori S."/>
            <person name="Arai W."/>
            <person name="Tsubouchi T."/>
            <person name="Morono Y."/>
            <person name="Uchiyama I."/>
            <person name="Ito T."/>
            <person name="Fujiyama A."/>
            <person name="Inagaki F."/>
            <person name="Takami H."/>
        </authorList>
    </citation>
    <scope>NUCLEOTIDE SEQUENCE</scope>
    <source>
        <strain evidence="2">Expedition CK06-06</strain>
    </source>
</reference>